<evidence type="ECO:0000313" key="8">
    <source>
        <dbReference type="Proteomes" id="UP001303222"/>
    </source>
</evidence>
<sequence>MYLSLLLLFSVLWQETLAKTPTNPLLWFREPCSPTDSPYHSGLRGRNGIYWGWNPDIERGDNISMINRATGHPANASTVSIFSQINSPSGFDGHQLLRHLSEIKRTGAALIASVMPNGLSFNEVTPAIAADIANVVRQFTDQGIEVWLRFAHEMNWYVRPGTYRGNSTQFIKAWRTVHSAVKDIEGCMMFWCPNNAKTMDLYDEWWPGPEYVDIVGMDIYASKTTANFRNIYGGFYEAYAKRYRKHFVIPETATKPDTAELKQSWLKALASDDLSAYPCLKSISWFELRKSFDYRVVMGQGNDVMKKSMGNFRG</sequence>
<keyword evidence="8" id="KW-1185">Reference proteome</keyword>
<dbReference type="PANTHER" id="PTHR40079">
    <property type="entry name" value="MANNAN ENDO-1,4-BETA-MANNOSIDASE E-RELATED"/>
    <property type="match status" value="1"/>
</dbReference>
<reference evidence="7" key="1">
    <citation type="journal article" date="2023" name="Mol. Phylogenet. Evol.">
        <title>Genome-scale phylogeny and comparative genomics of the fungal order Sordariales.</title>
        <authorList>
            <person name="Hensen N."/>
            <person name="Bonometti L."/>
            <person name="Westerberg I."/>
            <person name="Brannstrom I.O."/>
            <person name="Guillou S."/>
            <person name="Cros-Aarteil S."/>
            <person name="Calhoun S."/>
            <person name="Haridas S."/>
            <person name="Kuo A."/>
            <person name="Mondo S."/>
            <person name="Pangilinan J."/>
            <person name="Riley R."/>
            <person name="LaButti K."/>
            <person name="Andreopoulos B."/>
            <person name="Lipzen A."/>
            <person name="Chen C."/>
            <person name="Yan M."/>
            <person name="Daum C."/>
            <person name="Ng V."/>
            <person name="Clum A."/>
            <person name="Steindorff A."/>
            <person name="Ohm R.A."/>
            <person name="Martin F."/>
            <person name="Silar P."/>
            <person name="Natvig D.O."/>
            <person name="Lalanne C."/>
            <person name="Gautier V."/>
            <person name="Ament-Velasquez S.L."/>
            <person name="Kruys A."/>
            <person name="Hutchinson M.I."/>
            <person name="Powell A.J."/>
            <person name="Barry K."/>
            <person name="Miller A.N."/>
            <person name="Grigoriev I.V."/>
            <person name="Debuchy R."/>
            <person name="Gladieux P."/>
            <person name="Hiltunen Thoren M."/>
            <person name="Johannesson H."/>
        </authorList>
    </citation>
    <scope>NUCLEOTIDE SEQUENCE</scope>
    <source>
        <strain evidence="7">CBS 626.80</strain>
    </source>
</reference>
<feature type="signal peptide" evidence="5">
    <location>
        <begin position="1"/>
        <end position="18"/>
    </location>
</feature>
<dbReference type="InterPro" id="IPR022790">
    <property type="entry name" value="GH26_dom"/>
</dbReference>
<feature type="domain" description="GH26" evidence="6">
    <location>
        <begin position="1"/>
        <end position="314"/>
    </location>
</feature>
<dbReference type="InterPro" id="IPR000805">
    <property type="entry name" value="Glyco_hydro_26"/>
</dbReference>
<dbReference type="InterPro" id="IPR017853">
    <property type="entry name" value="GH"/>
</dbReference>
<reference evidence="7" key="2">
    <citation type="submission" date="2023-06" db="EMBL/GenBank/DDBJ databases">
        <authorList>
            <consortium name="Lawrence Berkeley National Laboratory"/>
            <person name="Mondo S.J."/>
            <person name="Hensen N."/>
            <person name="Bonometti L."/>
            <person name="Westerberg I."/>
            <person name="Brannstrom I.O."/>
            <person name="Guillou S."/>
            <person name="Cros-Aarteil S."/>
            <person name="Calhoun S."/>
            <person name="Haridas S."/>
            <person name="Kuo A."/>
            <person name="Pangilinan J."/>
            <person name="Riley R."/>
            <person name="Labutti K."/>
            <person name="Andreopoulos B."/>
            <person name="Lipzen A."/>
            <person name="Chen C."/>
            <person name="Yanf M."/>
            <person name="Daum C."/>
            <person name="Ng V."/>
            <person name="Clum A."/>
            <person name="Steindorff A."/>
            <person name="Ohm R."/>
            <person name="Martin F."/>
            <person name="Silar P."/>
            <person name="Natvig D."/>
            <person name="Lalanne C."/>
            <person name="Gautier V."/>
            <person name="Ament-Velasquez S.L."/>
            <person name="Kruys A."/>
            <person name="Hutchinson M.I."/>
            <person name="Powell A.J."/>
            <person name="Barry K."/>
            <person name="Miller A.N."/>
            <person name="Grigoriev I.V."/>
            <person name="Debuchy R."/>
            <person name="Gladieux P."/>
            <person name="Thoren M.H."/>
            <person name="Johannesson H."/>
        </authorList>
    </citation>
    <scope>NUCLEOTIDE SEQUENCE</scope>
    <source>
        <strain evidence="7">CBS 626.80</strain>
    </source>
</reference>
<evidence type="ECO:0000256" key="3">
    <source>
        <dbReference type="ARBA" id="ARBA00023295"/>
    </source>
</evidence>
<evidence type="ECO:0000256" key="2">
    <source>
        <dbReference type="ARBA" id="ARBA00022801"/>
    </source>
</evidence>
<keyword evidence="3 4" id="KW-0326">Glycosidase</keyword>
<dbReference type="GO" id="GO:0016985">
    <property type="term" value="F:mannan endo-1,4-beta-mannosidase activity"/>
    <property type="evidence" value="ECO:0007669"/>
    <property type="project" value="InterPro"/>
</dbReference>
<keyword evidence="2 4" id="KW-0378">Hydrolase</keyword>
<comment type="similarity">
    <text evidence="1 4">Belongs to the glycosyl hydrolase 26 family.</text>
</comment>
<evidence type="ECO:0000313" key="7">
    <source>
        <dbReference type="EMBL" id="KAK3952659.1"/>
    </source>
</evidence>
<comment type="caution">
    <text evidence="7">The sequence shown here is derived from an EMBL/GenBank/DDBJ whole genome shotgun (WGS) entry which is preliminary data.</text>
</comment>
<dbReference type="Gene3D" id="3.20.20.80">
    <property type="entry name" value="Glycosidases"/>
    <property type="match status" value="1"/>
</dbReference>
<dbReference type="Pfam" id="PF02156">
    <property type="entry name" value="Glyco_hydro_26"/>
    <property type="match status" value="1"/>
</dbReference>
<gene>
    <name evidence="7" type="ORF">QBC32DRAFT_211944</name>
</gene>
<dbReference type="GO" id="GO:0006080">
    <property type="term" value="P:substituted mannan metabolic process"/>
    <property type="evidence" value="ECO:0007669"/>
    <property type="project" value="InterPro"/>
</dbReference>
<dbReference type="AlphaFoldDB" id="A0AAN6NV62"/>
<keyword evidence="5" id="KW-0732">Signal</keyword>
<evidence type="ECO:0000256" key="5">
    <source>
        <dbReference type="SAM" id="SignalP"/>
    </source>
</evidence>
<evidence type="ECO:0000256" key="1">
    <source>
        <dbReference type="ARBA" id="ARBA00007754"/>
    </source>
</evidence>
<accession>A0AAN6NV62</accession>
<name>A0AAN6NV62_9PEZI</name>
<dbReference type="Proteomes" id="UP001303222">
    <property type="component" value="Unassembled WGS sequence"/>
</dbReference>
<feature type="active site" description="Nucleophile" evidence="4">
    <location>
        <position position="251"/>
    </location>
</feature>
<proteinExistence type="inferred from homology"/>
<dbReference type="SUPFAM" id="SSF51445">
    <property type="entry name" value="(Trans)glycosidases"/>
    <property type="match status" value="1"/>
</dbReference>
<feature type="chain" id="PRO_5042862157" evidence="5">
    <location>
        <begin position="19"/>
        <end position="314"/>
    </location>
</feature>
<evidence type="ECO:0000256" key="4">
    <source>
        <dbReference type="PROSITE-ProRule" id="PRU01100"/>
    </source>
</evidence>
<protein>
    <submittedName>
        <fullName evidence="7">Glycoside hydrolase superfamily</fullName>
    </submittedName>
</protein>
<dbReference type="PROSITE" id="PS51764">
    <property type="entry name" value="GH26"/>
    <property type="match status" value="1"/>
</dbReference>
<evidence type="ECO:0000259" key="6">
    <source>
        <dbReference type="PROSITE" id="PS51764"/>
    </source>
</evidence>
<feature type="active site" description="Proton donor" evidence="4">
    <location>
        <position position="153"/>
    </location>
</feature>
<organism evidence="7 8">
    <name type="scientific">Pseudoneurospora amorphoporcata</name>
    <dbReference type="NCBI Taxonomy" id="241081"/>
    <lineage>
        <taxon>Eukaryota</taxon>
        <taxon>Fungi</taxon>
        <taxon>Dikarya</taxon>
        <taxon>Ascomycota</taxon>
        <taxon>Pezizomycotina</taxon>
        <taxon>Sordariomycetes</taxon>
        <taxon>Sordariomycetidae</taxon>
        <taxon>Sordariales</taxon>
        <taxon>Sordariaceae</taxon>
        <taxon>Pseudoneurospora</taxon>
    </lineage>
</organism>
<dbReference type="PANTHER" id="PTHR40079:SF6">
    <property type="entry name" value="GH26 DOMAIN-CONTAINING PROTEIN"/>
    <property type="match status" value="1"/>
</dbReference>
<dbReference type="EMBL" id="MU859119">
    <property type="protein sequence ID" value="KAK3952659.1"/>
    <property type="molecule type" value="Genomic_DNA"/>
</dbReference>